<comment type="caution">
    <text evidence="1">The sequence shown here is derived from an EMBL/GenBank/DDBJ whole genome shotgun (WGS) entry which is preliminary data.</text>
</comment>
<accession>A0A8H3W6B1</accession>
<gene>
    <name evidence="1" type="ORF">GQ607_012754</name>
</gene>
<name>A0A8H3W6B1_9PEZI</name>
<protein>
    <submittedName>
        <fullName evidence="1">Uncharacterized protein</fullName>
    </submittedName>
</protein>
<evidence type="ECO:0000313" key="2">
    <source>
        <dbReference type="Proteomes" id="UP000434172"/>
    </source>
</evidence>
<dbReference type="Proteomes" id="UP000434172">
    <property type="component" value="Unassembled WGS sequence"/>
</dbReference>
<evidence type="ECO:0000313" key="1">
    <source>
        <dbReference type="EMBL" id="KAF0319986.1"/>
    </source>
</evidence>
<sequence>MCYRRNVRYKCMKCGRIHHTRITSRRTCSKRRETGSCGGTDNLAAGTVSRGYCNNCGRHSSDAYTSDSYDS</sequence>
<dbReference type="AlphaFoldDB" id="A0A8H3W6B1"/>
<dbReference type="EMBL" id="WOWK01000088">
    <property type="protein sequence ID" value="KAF0319986.1"/>
    <property type="molecule type" value="Genomic_DNA"/>
</dbReference>
<keyword evidence="2" id="KW-1185">Reference proteome</keyword>
<proteinExistence type="predicted"/>
<reference evidence="1 2" key="1">
    <citation type="submission" date="2019-12" db="EMBL/GenBank/DDBJ databases">
        <title>A genome sequence resource for the geographically widespread anthracnose pathogen Colletotrichum asianum.</title>
        <authorList>
            <person name="Meng Y."/>
        </authorList>
    </citation>
    <scope>NUCLEOTIDE SEQUENCE [LARGE SCALE GENOMIC DNA]</scope>
    <source>
        <strain evidence="1 2">ICMP 18580</strain>
    </source>
</reference>
<organism evidence="1 2">
    <name type="scientific">Colletotrichum asianum</name>
    <dbReference type="NCBI Taxonomy" id="702518"/>
    <lineage>
        <taxon>Eukaryota</taxon>
        <taxon>Fungi</taxon>
        <taxon>Dikarya</taxon>
        <taxon>Ascomycota</taxon>
        <taxon>Pezizomycotina</taxon>
        <taxon>Sordariomycetes</taxon>
        <taxon>Hypocreomycetidae</taxon>
        <taxon>Glomerellales</taxon>
        <taxon>Glomerellaceae</taxon>
        <taxon>Colletotrichum</taxon>
        <taxon>Colletotrichum gloeosporioides species complex</taxon>
    </lineage>
</organism>